<dbReference type="OrthoDB" id="10260443at2759"/>
<feature type="compositionally biased region" description="Basic and acidic residues" evidence="6">
    <location>
        <begin position="996"/>
        <end position="1009"/>
    </location>
</feature>
<keyword evidence="10" id="KW-1185">Reference proteome</keyword>
<feature type="transmembrane region" description="Helical" evidence="7">
    <location>
        <begin position="443"/>
        <end position="462"/>
    </location>
</feature>
<evidence type="ECO:0000313" key="9">
    <source>
        <dbReference type="EMBL" id="PJF16540.1"/>
    </source>
</evidence>
<feature type="region of interest" description="Disordered" evidence="6">
    <location>
        <begin position="949"/>
        <end position="981"/>
    </location>
</feature>
<feature type="compositionally biased region" description="Basic and acidic residues" evidence="6">
    <location>
        <begin position="950"/>
        <end position="969"/>
    </location>
</feature>
<dbReference type="InterPro" id="IPR027417">
    <property type="entry name" value="P-loop_NTPase"/>
</dbReference>
<dbReference type="InterPro" id="IPR004680">
    <property type="entry name" value="Cit_transptr-like_dom"/>
</dbReference>
<sequence>MKFCRSLEFNCVPEWNEYYLHYKSLKKLVEQIARAEAREWADDDLSSIMVGEAESEEVSSHIMVLEATFSKLFKEELEKVSVFYEAEKKHCFNVWNELTADQSSTRRARRVSFDDEYLLSGNFMTSFLRSDQELLNVSAESVKVLFLEMHDLLDFLQVNRTGFCKIIKKHDKYSRIPTKISLQAEIDMALPFSDSDKLHTVMGSMEELYAVLECEGRLHEARSQLRNILRERLIMSRSTVWQDKVAMERKVSAVSVAESAEAVEGSCGTTDWGYKFTVIITLFVLVWMLPIMPDPEMNRALAICVLVVSFWATEAIPLFATAIFVPLLVVVMQVIKDPITHEIIDRSTAATVIVSSMFSQVTLMLLGGFTIAAAATKFGIARSLACRILQLAGHKSSSLVFIVMVLALVSSSLISNVAAPVLCFSLLHAMLRSLPTDTCLTKQLVLAVAIASNIGGMVSPISSPQNIIAFERMTQTGGGISWLTWFAISIPVCALALFACWTAICWESKEEKPTLPSAVYFHPTPFVWGRKEVAVVSVTIMTIACWCSGPIGVGLFGNMGIIAVIPMIAFFGSGMLNKDDFNSFPWTVVMLAMGGGALGEAVKSSGFLSWIADTLTSYAPASSLFAQMFTITLVVTVITSFVSHTVGALIFIPMVQAVGENFSDPHPRLLVMAAAFACSTGMAMPVSSFPNLTASSQENGAGRPYVAPAEMIKVGTICSILVWFVLISVGFIMMRLLDNHVGINDKVLAEFIIDLHEKHPEVLSFQTALIEQGGEFSDALVHTLHRLIETLHPKRRKRVEREHEPDRSGRYPGLAITDAPRRVPTMEEIVAEEERERRHARPPPREIQTVRKPTTKKRKRLSSPERFEIKQLIASGVLNAGDYPELYEETERLADEAEVEEDVEIEVRPEEPRFLKGQMHLALELSPVKIVKNPEGSLNRAAMSGAALAAERREVRQTQEKEKKRDGKGTEISQSWADPTAPAHVFAEDLRRKGEEMPEWKKAAMEPRNARPVPSRPSSNTIRQQRESLPIYQLRRELMDAIRDHQILVVIGDTGSGKTTQLTQYLAEEGYTNRGQIVGCTQPRRVAAMSVAKRVSEEVGCRLGDFVGYTIRFEDCTSTRTQI</sequence>
<organism evidence="9 10">
    <name type="scientific">Paramicrosporidium saccamoebae</name>
    <dbReference type="NCBI Taxonomy" id="1246581"/>
    <lineage>
        <taxon>Eukaryota</taxon>
        <taxon>Fungi</taxon>
        <taxon>Fungi incertae sedis</taxon>
        <taxon>Cryptomycota</taxon>
        <taxon>Cryptomycota incertae sedis</taxon>
        <taxon>Paramicrosporidium</taxon>
    </lineage>
</organism>
<dbReference type="EMBL" id="MTSL01000218">
    <property type="protein sequence ID" value="PJF16540.1"/>
    <property type="molecule type" value="Genomic_DNA"/>
</dbReference>
<feature type="region of interest" description="Disordered" evidence="6">
    <location>
        <begin position="795"/>
        <end position="816"/>
    </location>
</feature>
<name>A0A2H9TG27_9FUNG</name>
<feature type="transmembrane region" description="Helical" evidence="7">
    <location>
        <begin position="413"/>
        <end position="431"/>
    </location>
</feature>
<dbReference type="GO" id="GO:0006817">
    <property type="term" value="P:phosphate ion transport"/>
    <property type="evidence" value="ECO:0007669"/>
    <property type="project" value="TreeGrafter"/>
</dbReference>
<accession>A0A2H9TG27</accession>
<dbReference type="PROSITE" id="PS51382">
    <property type="entry name" value="SPX"/>
    <property type="match status" value="1"/>
</dbReference>
<keyword evidence="4 7" id="KW-1133">Transmembrane helix</keyword>
<dbReference type="InterPro" id="IPR004331">
    <property type="entry name" value="SPX_dom"/>
</dbReference>
<gene>
    <name evidence="9" type="ORF">PSACC_03652</name>
</gene>
<feature type="domain" description="SPX" evidence="8">
    <location>
        <begin position="1"/>
        <end position="184"/>
    </location>
</feature>
<protein>
    <submittedName>
        <fullName evidence="9">Putative SPX domain-containing protein</fullName>
    </submittedName>
</protein>
<evidence type="ECO:0000313" key="10">
    <source>
        <dbReference type="Proteomes" id="UP000240830"/>
    </source>
</evidence>
<dbReference type="Pfam" id="PF03105">
    <property type="entry name" value="SPX"/>
    <property type="match status" value="1"/>
</dbReference>
<comment type="subcellular location">
    <subcellularLocation>
        <location evidence="1">Membrane</location>
        <topology evidence="1">Multi-pass membrane protein</topology>
    </subcellularLocation>
</comment>
<feature type="transmembrane region" description="Helical" evidence="7">
    <location>
        <begin position="272"/>
        <end position="289"/>
    </location>
</feature>
<comment type="caution">
    <text evidence="9">The sequence shown here is derived from an EMBL/GenBank/DDBJ whole genome shotgun (WGS) entry which is preliminary data.</text>
</comment>
<reference evidence="9" key="1">
    <citation type="submission" date="2016-10" db="EMBL/GenBank/DDBJ databases">
        <title>The genome of Paramicrosporidium saccamoebae is the missing link in understanding Cryptomycota and Microsporidia evolution.</title>
        <authorList>
            <person name="Quandt C.A."/>
            <person name="Beaudet D."/>
            <person name="Corsaro D."/>
            <person name="Michel R."/>
            <person name="Corradi N."/>
            <person name="James T."/>
        </authorList>
    </citation>
    <scope>NUCLEOTIDE SEQUENCE [LARGE SCALE GENOMIC DNA]</scope>
    <source>
        <strain evidence="9">KSL3</strain>
    </source>
</reference>
<keyword evidence="2" id="KW-0813">Transport</keyword>
<dbReference type="PANTHER" id="PTHR10283">
    <property type="entry name" value="SOLUTE CARRIER FAMILY 13 MEMBER"/>
    <property type="match status" value="1"/>
</dbReference>
<feature type="transmembrane region" description="Helical" evidence="7">
    <location>
        <begin position="349"/>
        <end position="376"/>
    </location>
</feature>
<dbReference type="GO" id="GO:0006797">
    <property type="term" value="P:polyphosphate metabolic process"/>
    <property type="evidence" value="ECO:0007669"/>
    <property type="project" value="TreeGrafter"/>
</dbReference>
<keyword evidence="5 7" id="KW-0472">Membrane</keyword>
<dbReference type="CDD" id="cd14447">
    <property type="entry name" value="SPX"/>
    <property type="match status" value="1"/>
</dbReference>
<feature type="transmembrane region" description="Helical" evidence="7">
    <location>
        <begin position="482"/>
        <end position="506"/>
    </location>
</feature>
<feature type="transmembrane region" description="Helical" evidence="7">
    <location>
        <begin position="712"/>
        <end position="734"/>
    </location>
</feature>
<evidence type="ECO:0000256" key="5">
    <source>
        <dbReference type="ARBA" id="ARBA00023136"/>
    </source>
</evidence>
<dbReference type="SUPFAM" id="SSF52540">
    <property type="entry name" value="P-loop containing nucleoside triphosphate hydrolases"/>
    <property type="match status" value="1"/>
</dbReference>
<feature type="non-terminal residue" evidence="9">
    <location>
        <position position="1123"/>
    </location>
</feature>
<dbReference type="CDD" id="cd01115">
    <property type="entry name" value="SLC13_permease"/>
    <property type="match status" value="1"/>
</dbReference>
<evidence type="ECO:0000256" key="7">
    <source>
        <dbReference type="SAM" id="Phobius"/>
    </source>
</evidence>
<dbReference type="Proteomes" id="UP000240830">
    <property type="component" value="Unassembled WGS sequence"/>
</dbReference>
<dbReference type="PANTHER" id="PTHR10283:SF92">
    <property type="entry name" value="LOW-AFFINITY PHOSPHATE TRANSPORTER PHO91"/>
    <property type="match status" value="1"/>
</dbReference>
<evidence type="ECO:0000256" key="3">
    <source>
        <dbReference type="ARBA" id="ARBA00022692"/>
    </source>
</evidence>
<feature type="transmembrane region" description="Helical" evidence="7">
    <location>
        <begin position="669"/>
        <end position="692"/>
    </location>
</feature>
<dbReference type="GO" id="GO:0005886">
    <property type="term" value="C:plasma membrane"/>
    <property type="evidence" value="ECO:0007669"/>
    <property type="project" value="TreeGrafter"/>
</dbReference>
<evidence type="ECO:0000256" key="2">
    <source>
        <dbReference type="ARBA" id="ARBA00022448"/>
    </source>
</evidence>
<evidence type="ECO:0000256" key="4">
    <source>
        <dbReference type="ARBA" id="ARBA00022989"/>
    </source>
</evidence>
<feature type="region of interest" description="Disordered" evidence="6">
    <location>
        <begin position="996"/>
        <end position="1024"/>
    </location>
</feature>
<dbReference type="STRING" id="1246581.A0A2H9TG27"/>
<evidence type="ECO:0000256" key="1">
    <source>
        <dbReference type="ARBA" id="ARBA00004141"/>
    </source>
</evidence>
<dbReference type="GO" id="GO:0005315">
    <property type="term" value="F:phosphate transmembrane transporter activity"/>
    <property type="evidence" value="ECO:0007669"/>
    <property type="project" value="TreeGrafter"/>
</dbReference>
<dbReference type="Pfam" id="PF03600">
    <property type="entry name" value="CitMHS"/>
    <property type="match status" value="1"/>
</dbReference>
<keyword evidence="3 7" id="KW-0812">Transmembrane</keyword>
<dbReference type="AlphaFoldDB" id="A0A2H9TG27"/>
<evidence type="ECO:0000259" key="8">
    <source>
        <dbReference type="PROSITE" id="PS51382"/>
    </source>
</evidence>
<dbReference type="Gene3D" id="3.40.50.300">
    <property type="entry name" value="P-loop containing nucleotide triphosphate hydrolases"/>
    <property type="match status" value="1"/>
</dbReference>
<feature type="transmembrane region" description="Helical" evidence="7">
    <location>
        <begin position="559"/>
        <end position="576"/>
    </location>
</feature>
<feature type="transmembrane region" description="Helical" evidence="7">
    <location>
        <begin position="624"/>
        <end position="657"/>
    </location>
</feature>
<evidence type="ECO:0000256" key="6">
    <source>
        <dbReference type="SAM" id="MobiDB-lite"/>
    </source>
</evidence>
<feature type="transmembrane region" description="Helical" evidence="7">
    <location>
        <begin position="301"/>
        <end position="329"/>
    </location>
</feature>
<feature type="compositionally biased region" description="Basic and acidic residues" evidence="6">
    <location>
        <begin position="799"/>
        <end position="809"/>
    </location>
</feature>
<proteinExistence type="predicted"/>
<feature type="transmembrane region" description="Helical" evidence="7">
    <location>
        <begin position="588"/>
        <end position="612"/>
    </location>
</feature>
<feature type="region of interest" description="Disordered" evidence="6">
    <location>
        <begin position="832"/>
        <end position="862"/>
    </location>
</feature>